<comment type="caution">
    <text evidence="4">The sequence shown here is derived from an EMBL/GenBank/DDBJ whole genome shotgun (WGS) entry which is preliminary data.</text>
</comment>
<dbReference type="PANTHER" id="PTHR43046:SF14">
    <property type="entry name" value="MUTT_NUDIX FAMILY PROTEIN"/>
    <property type="match status" value="1"/>
</dbReference>
<dbReference type="EC" id="3.6.1.55" evidence="4"/>
<keyword evidence="5" id="KW-1185">Reference proteome</keyword>
<dbReference type="CDD" id="cd04690">
    <property type="entry name" value="NUDIX_Hydrolase"/>
    <property type="match status" value="1"/>
</dbReference>
<gene>
    <name evidence="4" type="ORF">FHR37_004269</name>
</gene>
<dbReference type="InterPro" id="IPR015797">
    <property type="entry name" value="NUDIX_hydrolase-like_dom_sf"/>
</dbReference>
<feature type="domain" description="Nudix hydrolase" evidence="3">
    <location>
        <begin position="2"/>
        <end position="128"/>
    </location>
</feature>
<dbReference type="PROSITE" id="PS51462">
    <property type="entry name" value="NUDIX"/>
    <property type="match status" value="1"/>
</dbReference>
<evidence type="ECO:0000259" key="3">
    <source>
        <dbReference type="PROSITE" id="PS51462"/>
    </source>
</evidence>
<evidence type="ECO:0000313" key="4">
    <source>
        <dbReference type="EMBL" id="NYH85418.1"/>
    </source>
</evidence>
<dbReference type="EMBL" id="JACBZA010000001">
    <property type="protein sequence ID" value="NYH85418.1"/>
    <property type="molecule type" value="Genomic_DNA"/>
</dbReference>
<dbReference type="Pfam" id="PF00293">
    <property type="entry name" value="NUDIX"/>
    <property type="match status" value="1"/>
</dbReference>
<keyword evidence="2 4" id="KW-0378">Hydrolase</keyword>
<evidence type="ECO:0000313" key="5">
    <source>
        <dbReference type="Proteomes" id="UP000533017"/>
    </source>
</evidence>
<dbReference type="Gene3D" id="3.90.79.10">
    <property type="entry name" value="Nucleoside Triphosphate Pyrophosphohydrolase"/>
    <property type="match status" value="1"/>
</dbReference>
<dbReference type="SUPFAM" id="SSF55811">
    <property type="entry name" value="Nudix"/>
    <property type="match status" value="1"/>
</dbReference>
<name>A0ABX2S6Z9_9ACTN</name>
<reference evidence="4 5" key="1">
    <citation type="submission" date="2020-07" db="EMBL/GenBank/DDBJ databases">
        <title>Sequencing the genomes of 1000 actinobacteria strains.</title>
        <authorList>
            <person name="Klenk H.-P."/>
        </authorList>
    </citation>
    <scope>NUCLEOTIDE SEQUENCE [LARGE SCALE GENOMIC DNA]</scope>
    <source>
        <strain evidence="4 5">DSM 45117</strain>
    </source>
</reference>
<protein>
    <submittedName>
        <fullName evidence="4">8-oxo-dGTP diphosphatase</fullName>
        <ecNumber evidence="4">3.6.1.55</ecNumber>
    </submittedName>
</protein>
<evidence type="ECO:0000256" key="1">
    <source>
        <dbReference type="ARBA" id="ARBA00001946"/>
    </source>
</evidence>
<evidence type="ECO:0000256" key="2">
    <source>
        <dbReference type="ARBA" id="ARBA00022801"/>
    </source>
</evidence>
<dbReference type="InterPro" id="IPR000086">
    <property type="entry name" value="NUDIX_hydrolase_dom"/>
</dbReference>
<organism evidence="4 5">
    <name type="scientific">Actinopolymorpha cephalotaxi</name>
    <dbReference type="NCBI Taxonomy" id="504797"/>
    <lineage>
        <taxon>Bacteria</taxon>
        <taxon>Bacillati</taxon>
        <taxon>Actinomycetota</taxon>
        <taxon>Actinomycetes</taxon>
        <taxon>Propionibacteriales</taxon>
        <taxon>Actinopolymorphaceae</taxon>
        <taxon>Actinopolymorpha</taxon>
    </lineage>
</organism>
<dbReference type="PANTHER" id="PTHR43046">
    <property type="entry name" value="GDP-MANNOSE MANNOSYL HYDROLASE"/>
    <property type="match status" value="1"/>
</dbReference>
<dbReference type="RefSeq" id="WP_092890554.1">
    <property type="nucleotide sequence ID" value="NZ_FOOI01000029.1"/>
</dbReference>
<dbReference type="GO" id="GO:0035539">
    <property type="term" value="F:8-oxo-7,8-dihydrodeoxyguanosine triphosphate pyrophosphatase activity"/>
    <property type="evidence" value="ECO:0007669"/>
    <property type="project" value="UniProtKB-EC"/>
</dbReference>
<comment type="cofactor">
    <cofactor evidence="1">
        <name>Mg(2+)</name>
        <dbReference type="ChEBI" id="CHEBI:18420"/>
    </cofactor>
</comment>
<proteinExistence type="predicted"/>
<dbReference type="Proteomes" id="UP000533017">
    <property type="component" value="Unassembled WGS sequence"/>
</dbReference>
<accession>A0ABX2S6Z9</accession>
<sequence>MPEMTKIGAVILTPDKTKILVVRKRGKETFIIPGGRPEGQETDHEALAREIREELSVGMHLNAQLGQYVEPAEFDDATLTMRVYDVDMVGEPVPDNEIVELRWVGADYEREGVKLGSTLTRHVIPALLARGDLR</sequence>